<keyword evidence="5" id="KW-0863">Zinc-finger</keyword>
<dbReference type="InterPro" id="IPR006593">
    <property type="entry name" value="Cyt_b561/ferric_Rdtase_TM"/>
</dbReference>
<feature type="signal peptide" evidence="11">
    <location>
        <begin position="1"/>
        <end position="30"/>
    </location>
</feature>
<dbReference type="Pfam" id="PF16010">
    <property type="entry name" value="CDH-cyt"/>
    <property type="match status" value="1"/>
</dbReference>
<dbReference type="GO" id="GO:0008270">
    <property type="term" value="F:zinc ion binding"/>
    <property type="evidence" value="ECO:0007669"/>
    <property type="project" value="UniProtKB-KW"/>
</dbReference>
<evidence type="ECO:0000256" key="10">
    <source>
        <dbReference type="SAM" id="Phobius"/>
    </source>
</evidence>
<dbReference type="Gene3D" id="4.10.1110.10">
    <property type="entry name" value="AN1-like Zinc finger"/>
    <property type="match status" value="1"/>
</dbReference>
<feature type="transmembrane region" description="Helical" evidence="10">
    <location>
        <begin position="345"/>
        <end position="363"/>
    </location>
</feature>
<evidence type="ECO:0000256" key="2">
    <source>
        <dbReference type="ARBA" id="ARBA00022448"/>
    </source>
</evidence>
<comment type="subcellular location">
    <subcellularLocation>
        <location evidence="1">Membrane</location>
    </subcellularLocation>
</comment>
<dbReference type="SMART" id="SM00665">
    <property type="entry name" value="B561"/>
    <property type="match status" value="1"/>
</dbReference>
<dbReference type="Pfam" id="PF01428">
    <property type="entry name" value="zf-AN1"/>
    <property type="match status" value="1"/>
</dbReference>
<dbReference type="RefSeq" id="XP_025364367.1">
    <property type="nucleotide sequence ID" value="XM_025504690.1"/>
</dbReference>
<dbReference type="SUPFAM" id="SSF49344">
    <property type="entry name" value="CBD9-like"/>
    <property type="match status" value="1"/>
</dbReference>
<organism evidence="13 14">
    <name type="scientific">Jaminaea rosea</name>
    <dbReference type="NCBI Taxonomy" id="1569628"/>
    <lineage>
        <taxon>Eukaryota</taxon>
        <taxon>Fungi</taxon>
        <taxon>Dikarya</taxon>
        <taxon>Basidiomycota</taxon>
        <taxon>Ustilaginomycotina</taxon>
        <taxon>Exobasidiomycetes</taxon>
        <taxon>Microstromatales</taxon>
        <taxon>Microstromatales incertae sedis</taxon>
        <taxon>Jaminaea</taxon>
    </lineage>
</organism>
<dbReference type="Proteomes" id="UP000245884">
    <property type="component" value="Unassembled WGS sequence"/>
</dbReference>
<keyword evidence="14" id="KW-1185">Reference proteome</keyword>
<keyword evidence="9 10" id="KW-0472">Membrane</keyword>
<dbReference type="OrthoDB" id="19261at2759"/>
<evidence type="ECO:0000256" key="8">
    <source>
        <dbReference type="ARBA" id="ARBA00022989"/>
    </source>
</evidence>
<dbReference type="SMART" id="SM00154">
    <property type="entry name" value="ZnF_AN1"/>
    <property type="match status" value="1"/>
</dbReference>
<dbReference type="InterPro" id="IPR035896">
    <property type="entry name" value="AN1-like_Znf"/>
</dbReference>
<dbReference type="Gene3D" id="1.20.120.1770">
    <property type="match status" value="1"/>
</dbReference>
<dbReference type="PANTHER" id="PTHR47797">
    <property type="entry name" value="DEHYDROGENASE, PUTATIVE (AFU_ORTHOLOGUE AFUA_8G05805)-RELATED"/>
    <property type="match status" value="1"/>
</dbReference>
<keyword evidence="11" id="KW-0732">Signal</keyword>
<reference evidence="13 14" key="1">
    <citation type="journal article" date="2018" name="Mol. Biol. Evol.">
        <title>Broad Genomic Sampling Reveals a Smut Pathogenic Ancestry of the Fungal Clade Ustilaginomycotina.</title>
        <authorList>
            <person name="Kijpornyongpan T."/>
            <person name="Mondo S.J."/>
            <person name="Barry K."/>
            <person name="Sandor L."/>
            <person name="Lee J."/>
            <person name="Lipzen A."/>
            <person name="Pangilinan J."/>
            <person name="LaButti K."/>
            <person name="Hainaut M."/>
            <person name="Henrissat B."/>
            <person name="Grigoriev I.V."/>
            <person name="Spatafora J.W."/>
            <person name="Aime M.C."/>
        </authorList>
    </citation>
    <scope>NUCLEOTIDE SEQUENCE [LARGE SCALE GENOMIC DNA]</scope>
    <source>
        <strain evidence="13 14">MCA 5214</strain>
    </source>
</reference>
<evidence type="ECO:0000259" key="12">
    <source>
        <dbReference type="PROSITE" id="PS50939"/>
    </source>
</evidence>
<sequence>MVAFSTSTRSTMMLFTAALASLFVATPATAQINPQENGPHFADSFCGPDFCVTGIYTPSQQSINYTMITAGTSFMGWRAIGVGNQMSGANMLISWLSGGQPVLSHRSASGEVMPTTTQAQGVFMQNEVSRVATDAGMTVSSWMFGGIAENPGSSYGHIWAINKNTAPSSSDVSARISKHNDYGFSSLDLTKPYNGEAPTTPPGVTALLGYGGAAASTSSSSGATGQSGGQMRELNMKNNLIIAHMVFMILTWLILVPAAILVARWGRTLFTWFPVHRGIQLASLVAIFIGFFLGVGAVANIGIPHFASTHTKLGLAIFLITLFQVALGQVGHVVRRKKGIRVQNYVHAALGCLLFGLAIWNIHEGLALWKWGVPDYASYIVYAWAAVLFVAYVAGFVMLPKEMRQAKEGSSKEEQSVLTKQNSPRLVPRPLGLESRFWKRRSGCCSIRQPSLEAKQDKAGSSFATFTERTTFTTLIAQHRSPPRRHNLPTYIDNMAKKRCQHNSGPDVPEGQQRCGNAALTIAGVCPHCVKAHCAQHRLPEQHACSQTNAIRNTAFAANKAKLEREQTQSDRGLAH</sequence>
<evidence type="ECO:0000256" key="11">
    <source>
        <dbReference type="SAM" id="SignalP"/>
    </source>
</evidence>
<gene>
    <name evidence="13" type="ORF">BDZ90DRAFT_226000</name>
</gene>
<keyword evidence="7" id="KW-0249">Electron transport</keyword>
<dbReference type="PANTHER" id="PTHR47797:SF3">
    <property type="entry name" value="CYTOCHROME B561 DOMAIN-CONTAINING PROTEIN"/>
    <property type="match status" value="1"/>
</dbReference>
<dbReference type="CDD" id="cd09630">
    <property type="entry name" value="CDH_like_cytochrome"/>
    <property type="match status" value="1"/>
</dbReference>
<dbReference type="EMBL" id="KZ819663">
    <property type="protein sequence ID" value="PWN29755.1"/>
    <property type="molecule type" value="Genomic_DNA"/>
</dbReference>
<keyword evidence="6" id="KW-0862">Zinc</keyword>
<evidence type="ECO:0000256" key="6">
    <source>
        <dbReference type="ARBA" id="ARBA00022833"/>
    </source>
</evidence>
<evidence type="ECO:0000313" key="14">
    <source>
        <dbReference type="Proteomes" id="UP000245884"/>
    </source>
</evidence>
<keyword evidence="8 10" id="KW-1133">Transmembrane helix</keyword>
<feature type="transmembrane region" description="Helical" evidence="10">
    <location>
        <begin position="313"/>
        <end position="333"/>
    </location>
</feature>
<keyword evidence="3 10" id="KW-0812">Transmembrane</keyword>
<feature type="transmembrane region" description="Helical" evidence="10">
    <location>
        <begin position="241"/>
        <end position="263"/>
    </location>
</feature>
<accession>A0A316V2U8</accession>
<keyword evidence="2" id="KW-0813">Transport</keyword>
<evidence type="ECO:0000256" key="1">
    <source>
        <dbReference type="ARBA" id="ARBA00004370"/>
    </source>
</evidence>
<feature type="transmembrane region" description="Helical" evidence="10">
    <location>
        <begin position="284"/>
        <end position="307"/>
    </location>
</feature>
<protein>
    <recommendedName>
        <fullName evidence="12">Cytochrome b561 domain-containing protein</fullName>
    </recommendedName>
</protein>
<dbReference type="GO" id="GO:0016020">
    <property type="term" value="C:membrane"/>
    <property type="evidence" value="ECO:0007669"/>
    <property type="project" value="UniProtKB-SubCell"/>
</dbReference>
<proteinExistence type="predicted"/>
<feature type="transmembrane region" description="Helical" evidence="10">
    <location>
        <begin position="379"/>
        <end position="399"/>
    </location>
</feature>
<evidence type="ECO:0000256" key="7">
    <source>
        <dbReference type="ARBA" id="ARBA00022982"/>
    </source>
</evidence>
<evidence type="ECO:0000256" key="4">
    <source>
        <dbReference type="ARBA" id="ARBA00022723"/>
    </source>
</evidence>
<evidence type="ECO:0000313" key="13">
    <source>
        <dbReference type="EMBL" id="PWN29755.1"/>
    </source>
</evidence>
<evidence type="ECO:0000256" key="3">
    <source>
        <dbReference type="ARBA" id="ARBA00022692"/>
    </source>
</evidence>
<dbReference type="Gene3D" id="2.60.40.1210">
    <property type="entry name" value="Cellobiose dehydrogenase, cytochrome domain"/>
    <property type="match status" value="1"/>
</dbReference>
<keyword evidence="4" id="KW-0479">Metal-binding</keyword>
<dbReference type="Pfam" id="PF03188">
    <property type="entry name" value="Cytochrom_B561"/>
    <property type="match status" value="1"/>
</dbReference>
<evidence type="ECO:0000256" key="5">
    <source>
        <dbReference type="ARBA" id="ARBA00022771"/>
    </source>
</evidence>
<dbReference type="GeneID" id="37026513"/>
<feature type="domain" description="Cytochrome b561" evidence="12">
    <location>
        <begin position="207"/>
        <end position="402"/>
    </location>
</feature>
<name>A0A316V2U8_9BASI</name>
<dbReference type="PROSITE" id="PS50939">
    <property type="entry name" value="CYTOCHROME_B561"/>
    <property type="match status" value="1"/>
</dbReference>
<dbReference type="InterPro" id="IPR015920">
    <property type="entry name" value="Cellobiose_DH-like_cyt"/>
</dbReference>
<dbReference type="SUPFAM" id="SSF118310">
    <property type="entry name" value="AN1-like Zinc finger"/>
    <property type="match status" value="1"/>
</dbReference>
<dbReference type="InterPro" id="IPR000058">
    <property type="entry name" value="Znf_AN1"/>
</dbReference>
<feature type="chain" id="PRO_5016248833" description="Cytochrome b561 domain-containing protein" evidence="11">
    <location>
        <begin position="31"/>
        <end position="576"/>
    </location>
</feature>
<evidence type="ECO:0000256" key="9">
    <source>
        <dbReference type="ARBA" id="ARBA00023136"/>
    </source>
</evidence>
<dbReference type="CDD" id="cd08760">
    <property type="entry name" value="Cyt_b561_FRRS1_like"/>
    <property type="match status" value="1"/>
</dbReference>
<dbReference type="STRING" id="1569628.A0A316V2U8"/>
<dbReference type="AlphaFoldDB" id="A0A316V2U8"/>